<keyword evidence="2" id="KW-0560">Oxidoreductase</keyword>
<sequence length="332" mass="37948">MAKIVSAISMSHVPGALGWADAPAIDQRKRLAEIHDKLKQCITDTKPNLIIAFLDDHFENHFRQLMPTLGVPIADSHIGPAKYMMKALKFDTQHPIPSNVTIAKLLHEKLIHGGFEAARMGEIEYGNNLMMPLKFIRPEFDIEVVPIYINVFSPPLMPYWRAYDLGLKVREIVDSLSDAYRVHFLATGGLSHWPPVWTEGAPEQDTFLQRMKVYQTIGKEALNTDPTLYSDFAQYEIDMMSKMEWPIGHRHPLVNEEWDREMLHHFEIGDIDYMRALTFDEVETRGGHGGHEALNWVALMGAMKGTRPDYVAYESVPEWITGMSYLTYPGQH</sequence>
<dbReference type="GO" id="GO:0051213">
    <property type="term" value="F:dioxygenase activity"/>
    <property type="evidence" value="ECO:0007669"/>
    <property type="project" value="UniProtKB-KW"/>
</dbReference>
<dbReference type="Proteomes" id="UP000305202">
    <property type="component" value="Unassembled WGS sequence"/>
</dbReference>
<name>A0ABY2SHT8_9HYPH</name>
<dbReference type="Gene3D" id="3.40.830.10">
    <property type="entry name" value="LigB-like"/>
    <property type="match status" value="1"/>
</dbReference>
<evidence type="ECO:0000313" key="3">
    <source>
        <dbReference type="Proteomes" id="UP000305202"/>
    </source>
</evidence>
<keyword evidence="3" id="KW-1185">Reference proteome</keyword>
<dbReference type="SUPFAM" id="SSF53213">
    <property type="entry name" value="LigB-like"/>
    <property type="match status" value="1"/>
</dbReference>
<dbReference type="Pfam" id="PF02900">
    <property type="entry name" value="LigB"/>
    <property type="match status" value="1"/>
</dbReference>
<evidence type="ECO:0000313" key="2">
    <source>
        <dbReference type="EMBL" id="TKI04691.1"/>
    </source>
</evidence>
<dbReference type="EMBL" id="SZPQ01000026">
    <property type="protein sequence ID" value="TKI04691.1"/>
    <property type="molecule type" value="Genomic_DNA"/>
</dbReference>
<accession>A0ABY2SHT8</accession>
<organism evidence="2 3">
    <name type="scientific">Martelella alba</name>
    <dbReference type="NCBI Taxonomy" id="2590451"/>
    <lineage>
        <taxon>Bacteria</taxon>
        <taxon>Pseudomonadati</taxon>
        <taxon>Pseudomonadota</taxon>
        <taxon>Alphaproteobacteria</taxon>
        <taxon>Hyphomicrobiales</taxon>
        <taxon>Aurantimonadaceae</taxon>
        <taxon>Martelella</taxon>
    </lineage>
</organism>
<keyword evidence="2" id="KW-0223">Dioxygenase</keyword>
<proteinExistence type="predicted"/>
<comment type="caution">
    <text evidence="2">The sequence shown here is derived from an EMBL/GenBank/DDBJ whole genome shotgun (WGS) entry which is preliminary data.</text>
</comment>
<feature type="domain" description="Extradiol ring-cleavage dioxygenase class III enzyme subunit B" evidence="1">
    <location>
        <begin position="7"/>
        <end position="323"/>
    </location>
</feature>
<dbReference type="InterPro" id="IPR004183">
    <property type="entry name" value="Xdiol_dOase_suB"/>
</dbReference>
<reference evidence="2 3" key="1">
    <citation type="submission" date="2019-04" db="EMBL/GenBank/DDBJ databases">
        <authorList>
            <person name="Li M."/>
            <person name="Gao C."/>
        </authorList>
    </citation>
    <scope>NUCLEOTIDE SEQUENCE [LARGE SCALE GENOMIC DNA]</scope>
    <source>
        <strain evidence="2 3">BGMRC 2031</strain>
    </source>
</reference>
<gene>
    <name evidence="2" type="ORF">FCN80_17165</name>
</gene>
<protein>
    <submittedName>
        <fullName evidence="2">Extradiol dioxygenase</fullName>
    </submittedName>
</protein>
<evidence type="ECO:0000259" key="1">
    <source>
        <dbReference type="Pfam" id="PF02900"/>
    </source>
</evidence>